<keyword evidence="2" id="KW-1185">Reference proteome</keyword>
<dbReference type="Proteomes" id="UP000298061">
    <property type="component" value="Unassembled WGS sequence"/>
</dbReference>
<name>A0A4Y9ZHF6_9AGAM</name>
<organism evidence="1 2">
    <name type="scientific">Hericium alpestre</name>
    <dbReference type="NCBI Taxonomy" id="135208"/>
    <lineage>
        <taxon>Eukaryota</taxon>
        <taxon>Fungi</taxon>
        <taxon>Dikarya</taxon>
        <taxon>Basidiomycota</taxon>
        <taxon>Agaricomycotina</taxon>
        <taxon>Agaricomycetes</taxon>
        <taxon>Russulales</taxon>
        <taxon>Hericiaceae</taxon>
        <taxon>Hericium</taxon>
    </lineage>
</organism>
<dbReference type="AlphaFoldDB" id="A0A4Y9ZHF6"/>
<evidence type="ECO:0000313" key="1">
    <source>
        <dbReference type="EMBL" id="TFY73253.1"/>
    </source>
</evidence>
<sequence length="64" mass="6990">MAVHFSVVACERHLSLRATTVNDIEAGPHSLSLFFFEAGPHGSSLSIHLRRRIAFFFSPGGPLP</sequence>
<proteinExistence type="predicted"/>
<evidence type="ECO:0000313" key="2">
    <source>
        <dbReference type="Proteomes" id="UP000298061"/>
    </source>
</evidence>
<protein>
    <submittedName>
        <fullName evidence="1">Uncharacterized protein</fullName>
    </submittedName>
</protein>
<comment type="caution">
    <text evidence="1">The sequence shown here is derived from an EMBL/GenBank/DDBJ whole genome shotgun (WGS) entry which is preliminary data.</text>
</comment>
<gene>
    <name evidence="1" type="ORF">EWM64_g10759</name>
</gene>
<reference evidence="1 2" key="1">
    <citation type="submission" date="2019-02" db="EMBL/GenBank/DDBJ databases">
        <title>Genome sequencing of the rare red list fungi Hericium alpestre (H. flagellum).</title>
        <authorList>
            <person name="Buettner E."/>
            <person name="Kellner H."/>
        </authorList>
    </citation>
    <scope>NUCLEOTIDE SEQUENCE [LARGE SCALE GENOMIC DNA]</scope>
    <source>
        <strain evidence="1 2">DSM 108284</strain>
    </source>
</reference>
<accession>A0A4Y9ZHF6</accession>
<dbReference type="EMBL" id="SFCI01003103">
    <property type="protein sequence ID" value="TFY73253.1"/>
    <property type="molecule type" value="Genomic_DNA"/>
</dbReference>